<evidence type="ECO:0000259" key="4">
    <source>
        <dbReference type="SMART" id="SM00829"/>
    </source>
</evidence>
<dbReference type="Pfam" id="PF00107">
    <property type="entry name" value="ADH_zinc_N"/>
    <property type="match status" value="1"/>
</dbReference>
<dbReference type="Pfam" id="PF08240">
    <property type="entry name" value="ADH_N"/>
    <property type="match status" value="1"/>
</dbReference>
<keyword evidence="1" id="KW-0479">Metal-binding</keyword>
<keyword evidence="3" id="KW-0560">Oxidoreductase</keyword>
<evidence type="ECO:0000313" key="5">
    <source>
        <dbReference type="EMBL" id="TLS52623.1"/>
    </source>
</evidence>
<keyword evidence="6" id="KW-1185">Reference proteome</keyword>
<accession>A0A5R9GIH4</accession>
<dbReference type="InterPro" id="IPR036291">
    <property type="entry name" value="NAD(P)-bd_dom_sf"/>
</dbReference>
<comment type="caution">
    <text evidence="5">The sequence shown here is derived from an EMBL/GenBank/DDBJ whole genome shotgun (WGS) entry which is preliminary data.</text>
</comment>
<dbReference type="RefSeq" id="WP_138193614.1">
    <property type="nucleotide sequence ID" value="NZ_VCIW01000004.1"/>
</dbReference>
<organism evidence="5 6">
    <name type="scientific">Paenibacillus antri</name>
    <dbReference type="NCBI Taxonomy" id="2582848"/>
    <lineage>
        <taxon>Bacteria</taxon>
        <taxon>Bacillati</taxon>
        <taxon>Bacillota</taxon>
        <taxon>Bacilli</taxon>
        <taxon>Bacillales</taxon>
        <taxon>Paenibacillaceae</taxon>
        <taxon>Paenibacillus</taxon>
    </lineage>
</organism>
<reference evidence="5 6" key="1">
    <citation type="submission" date="2019-05" db="EMBL/GenBank/DDBJ databases">
        <authorList>
            <person name="Narsing Rao M.P."/>
            <person name="Li W.J."/>
        </authorList>
    </citation>
    <scope>NUCLEOTIDE SEQUENCE [LARGE SCALE GENOMIC DNA]</scope>
    <source>
        <strain evidence="5 6">SYSU_K30003</strain>
    </source>
</reference>
<feature type="domain" description="Enoyl reductase (ER)" evidence="4">
    <location>
        <begin position="13"/>
        <end position="325"/>
    </location>
</feature>
<dbReference type="SUPFAM" id="SSF51735">
    <property type="entry name" value="NAD(P)-binding Rossmann-fold domains"/>
    <property type="match status" value="1"/>
</dbReference>
<sequence>MKSAAILAERKAGLVELPIPKPSGDEVLVKVMVAPMCTEYKAFLDGAPNSCLGHEAVGEVVEAAASGPFRSGDRVISMPLSGCGVCDLCLSGDYIHCLSNPMRDAAMAQYVVKPAHALRRIPDEMSYERAGLACCGLGASFGAMQKLGVGAFDTLLITGLGPVGLGAVVNAAFRGARVIAVESNPYRADVARRMGVDAVIDPRDPEALQRIREATAGAGPDFALDCSGVPAAHRLCIDAVRRKGKVAFIGECHTDTPIVVSRDLIRKGISLVGSWHYNLNDLPLLFQVIERSPLVDLLVTHVFPMSDIQRAFETSVSQQSAKIMLKPWE</sequence>
<dbReference type="InterPro" id="IPR013154">
    <property type="entry name" value="ADH-like_N"/>
</dbReference>
<keyword evidence="2" id="KW-0862">Zinc</keyword>
<protein>
    <submittedName>
        <fullName evidence="5">Zinc-binding dehydrogenase</fullName>
    </submittedName>
</protein>
<evidence type="ECO:0000256" key="2">
    <source>
        <dbReference type="ARBA" id="ARBA00022833"/>
    </source>
</evidence>
<dbReference type="InterPro" id="IPR013149">
    <property type="entry name" value="ADH-like_C"/>
</dbReference>
<evidence type="ECO:0000313" key="6">
    <source>
        <dbReference type="Proteomes" id="UP000309676"/>
    </source>
</evidence>
<dbReference type="InterPro" id="IPR020843">
    <property type="entry name" value="ER"/>
</dbReference>
<evidence type="ECO:0000256" key="1">
    <source>
        <dbReference type="ARBA" id="ARBA00022723"/>
    </source>
</evidence>
<evidence type="ECO:0000256" key="3">
    <source>
        <dbReference type="ARBA" id="ARBA00023002"/>
    </source>
</evidence>
<dbReference type="PANTHER" id="PTHR43401">
    <property type="entry name" value="L-THREONINE 3-DEHYDROGENASE"/>
    <property type="match status" value="1"/>
</dbReference>
<dbReference type="PANTHER" id="PTHR43401:SF2">
    <property type="entry name" value="L-THREONINE 3-DEHYDROGENASE"/>
    <property type="match status" value="1"/>
</dbReference>
<proteinExistence type="predicted"/>
<name>A0A5R9GIH4_9BACL</name>
<dbReference type="OrthoDB" id="9777057at2"/>
<dbReference type="SMART" id="SM00829">
    <property type="entry name" value="PKS_ER"/>
    <property type="match status" value="1"/>
</dbReference>
<gene>
    <name evidence="5" type="ORF">FE782_08275</name>
</gene>
<dbReference type="AlphaFoldDB" id="A0A5R9GIH4"/>
<dbReference type="GO" id="GO:0046872">
    <property type="term" value="F:metal ion binding"/>
    <property type="evidence" value="ECO:0007669"/>
    <property type="project" value="UniProtKB-KW"/>
</dbReference>
<dbReference type="InterPro" id="IPR011032">
    <property type="entry name" value="GroES-like_sf"/>
</dbReference>
<dbReference type="SUPFAM" id="SSF50129">
    <property type="entry name" value="GroES-like"/>
    <property type="match status" value="1"/>
</dbReference>
<dbReference type="GO" id="GO:0016491">
    <property type="term" value="F:oxidoreductase activity"/>
    <property type="evidence" value="ECO:0007669"/>
    <property type="project" value="UniProtKB-KW"/>
</dbReference>
<dbReference type="InterPro" id="IPR050129">
    <property type="entry name" value="Zn_alcohol_dh"/>
</dbReference>
<dbReference type="EMBL" id="VCIW01000004">
    <property type="protein sequence ID" value="TLS52623.1"/>
    <property type="molecule type" value="Genomic_DNA"/>
</dbReference>
<dbReference type="Gene3D" id="3.90.180.10">
    <property type="entry name" value="Medium-chain alcohol dehydrogenases, catalytic domain"/>
    <property type="match status" value="1"/>
</dbReference>
<dbReference type="Proteomes" id="UP000309676">
    <property type="component" value="Unassembled WGS sequence"/>
</dbReference>